<keyword evidence="1" id="KW-1133">Transmembrane helix</keyword>
<evidence type="ECO:0000313" key="3">
    <source>
        <dbReference type="Proteomes" id="UP000295192"/>
    </source>
</evidence>
<comment type="caution">
    <text evidence="2">The sequence shown here is derived from an EMBL/GenBank/DDBJ whole genome shotgun (WGS) entry which is preliminary data.</text>
</comment>
<accession>A0A484B9R2</accession>
<dbReference type="EMBL" id="LSRL02000087">
    <property type="protein sequence ID" value="TDG45042.1"/>
    <property type="molecule type" value="Genomic_DNA"/>
</dbReference>
<keyword evidence="1" id="KW-0472">Membrane</keyword>
<organism evidence="2 3">
    <name type="scientific">Drosophila navojoa</name>
    <name type="common">Fruit fly</name>
    <dbReference type="NCBI Taxonomy" id="7232"/>
    <lineage>
        <taxon>Eukaryota</taxon>
        <taxon>Metazoa</taxon>
        <taxon>Ecdysozoa</taxon>
        <taxon>Arthropoda</taxon>
        <taxon>Hexapoda</taxon>
        <taxon>Insecta</taxon>
        <taxon>Pterygota</taxon>
        <taxon>Neoptera</taxon>
        <taxon>Endopterygota</taxon>
        <taxon>Diptera</taxon>
        <taxon>Brachycera</taxon>
        <taxon>Muscomorpha</taxon>
        <taxon>Ephydroidea</taxon>
        <taxon>Drosophilidae</taxon>
        <taxon>Drosophila</taxon>
    </lineage>
</organism>
<keyword evidence="3" id="KW-1185">Reference proteome</keyword>
<protein>
    <submittedName>
        <fullName evidence="2">Uncharacterized protein</fullName>
    </submittedName>
</protein>
<proteinExistence type="predicted"/>
<reference evidence="2 3" key="1">
    <citation type="journal article" date="2019" name="J. Hered.">
        <title>An Improved Genome Assembly for Drosophila navojoa, the Basal Species in the mojavensis Cluster.</title>
        <authorList>
            <person name="Vanderlinde T."/>
            <person name="Dupim E.G."/>
            <person name="Nazario-Yepiz N.O."/>
            <person name="Carvalho A.B."/>
        </authorList>
    </citation>
    <scope>NUCLEOTIDE SEQUENCE [LARGE SCALE GENOMIC DNA]</scope>
    <source>
        <strain evidence="2">Navoj_Jal97</strain>
        <tissue evidence="2">Whole organism</tissue>
    </source>
</reference>
<feature type="transmembrane region" description="Helical" evidence="1">
    <location>
        <begin position="37"/>
        <end position="56"/>
    </location>
</feature>
<evidence type="ECO:0000313" key="2">
    <source>
        <dbReference type="EMBL" id="TDG45042.1"/>
    </source>
</evidence>
<gene>
    <name evidence="2" type="ORF">AWZ03_008543</name>
</gene>
<dbReference type="Proteomes" id="UP000295192">
    <property type="component" value="Unassembled WGS sequence"/>
</dbReference>
<evidence type="ECO:0000256" key="1">
    <source>
        <dbReference type="SAM" id="Phobius"/>
    </source>
</evidence>
<dbReference type="AlphaFoldDB" id="A0A484B9R2"/>
<name>A0A484B9R2_DRONA</name>
<sequence>MVSVFSQDLSNMTPTRMDGGPTAHANVQYVLECGHGLAWYLVTACAVLVFSFYHTWHSEFLLTLLQANVAYPMLRGGS</sequence>
<keyword evidence="1" id="KW-0812">Transmembrane</keyword>